<dbReference type="Gene3D" id="3.30.420.10">
    <property type="entry name" value="Ribonuclease H-like superfamily/Ribonuclease H"/>
    <property type="match status" value="1"/>
</dbReference>
<dbReference type="InterPro" id="IPR036397">
    <property type="entry name" value="RNaseH_sf"/>
</dbReference>
<dbReference type="InterPro" id="IPR012337">
    <property type="entry name" value="RNaseH-like_sf"/>
</dbReference>
<dbReference type="VEuPathDB" id="TriTrypDB:TvY486_0040935"/>
<organism evidence="2 3">
    <name type="scientific">Trypanosoma vivax (strain Y486)</name>
    <dbReference type="NCBI Taxonomy" id="1055687"/>
    <lineage>
        <taxon>Eukaryota</taxon>
        <taxon>Discoba</taxon>
        <taxon>Euglenozoa</taxon>
        <taxon>Kinetoplastea</taxon>
        <taxon>Metakinetoplastina</taxon>
        <taxon>Trypanosomatida</taxon>
        <taxon>Trypanosomatidae</taxon>
        <taxon>Trypanosoma</taxon>
        <taxon>Duttonella</taxon>
    </lineage>
</organism>
<feature type="compositionally biased region" description="Basic and acidic residues" evidence="1">
    <location>
        <begin position="238"/>
        <end position="251"/>
    </location>
</feature>
<evidence type="ECO:0000313" key="3">
    <source>
        <dbReference type="Proteomes" id="UP000009027"/>
    </source>
</evidence>
<accession>F9WUD4</accession>
<dbReference type="Proteomes" id="UP000009027">
    <property type="component" value="Unassembled WGS sequence"/>
</dbReference>
<dbReference type="AlphaFoldDB" id="F9WUD4"/>
<feature type="region of interest" description="Disordered" evidence="1">
    <location>
        <begin position="238"/>
        <end position="284"/>
    </location>
</feature>
<dbReference type="EMBL" id="CAEX01007151">
    <property type="protein sequence ID" value="CCD21183.1"/>
    <property type="molecule type" value="Genomic_DNA"/>
</dbReference>
<evidence type="ECO:0000313" key="2">
    <source>
        <dbReference type="EMBL" id="CCD21183.1"/>
    </source>
</evidence>
<reference evidence="2 3" key="1">
    <citation type="journal article" date="2012" name="Proc. Natl. Acad. Sci. U.S.A.">
        <title>Antigenic diversity is generated by distinct evolutionary mechanisms in African trypanosome species.</title>
        <authorList>
            <person name="Jackson A.P."/>
            <person name="Berry A."/>
            <person name="Aslett M."/>
            <person name="Allison H.C."/>
            <person name="Burton P."/>
            <person name="Vavrova-Anderson J."/>
            <person name="Brown R."/>
            <person name="Browne H."/>
            <person name="Corton N."/>
            <person name="Hauser H."/>
            <person name="Gamble J."/>
            <person name="Gilderthorp R."/>
            <person name="Marcello L."/>
            <person name="McQuillan J."/>
            <person name="Otto T.D."/>
            <person name="Quail M.A."/>
            <person name="Sanders M.J."/>
            <person name="van Tonder A."/>
            <person name="Ginger M.L."/>
            <person name="Field M.C."/>
            <person name="Barry J.D."/>
            <person name="Hertz-Fowler C."/>
            <person name="Berriman M."/>
        </authorList>
    </citation>
    <scope>NUCLEOTIDE SEQUENCE</scope>
    <source>
        <strain evidence="2 3">Y486</strain>
    </source>
</reference>
<evidence type="ECO:0000256" key="1">
    <source>
        <dbReference type="SAM" id="MobiDB-lite"/>
    </source>
</evidence>
<name>F9WUD4_TRYVY</name>
<dbReference type="GO" id="GO:0003676">
    <property type="term" value="F:nucleic acid binding"/>
    <property type="evidence" value="ECO:0007669"/>
    <property type="project" value="InterPro"/>
</dbReference>
<proteinExistence type="predicted"/>
<protein>
    <submittedName>
        <fullName evidence="2">Uncharacterized protein</fullName>
    </submittedName>
</protein>
<gene>
    <name evidence="2" type="ORF">TvY486_0040935</name>
</gene>
<dbReference type="SUPFAM" id="SSF53098">
    <property type="entry name" value="Ribonuclease H-like"/>
    <property type="match status" value="1"/>
</dbReference>
<keyword evidence="3" id="KW-1185">Reference proteome</keyword>
<sequence length="284" mass="31141">MRRVQRFRDFGYQVWTDGSVVLGVLSGAGALVQPKVGRREKVVLGAGSLACIYRAERVAMEAGLKRLVDVIELSKTRRTRVVAFTDSLSLLMALGAVPAVVEDAMLRRIWDLILHIVRRHVSVNFQSVFSHCGLPRNEAGDKAAERGNAGTQSYPAWVADVATGVERQVRNEMHRAFEDGQLPRTHRSALLGHVRPAPKHSKLDALNRKEAGAGLGEQVGTMAAHPWCEKALGHETCETTSRKQMERKDAAARQGKTWPLEPQAVGDGAHNEAKKPSLGPTHEN</sequence>